<name>T0LCT5_9MICR</name>
<gene>
    <name evidence="1" type="ORF">NAPIS_ORF00321</name>
</gene>
<dbReference type="AlphaFoldDB" id="T0LCT5"/>
<sequence length="255" mass="29690">MSFVYKWIDKYIKALLNCSNPVHGSQTVQIIEMIDKNTLIISDGSYFIKAKLVKKQTEKLIPSIFINIEEFTLEYKKDAYYILIYSFIVISGVSDILGEPIDINFKYKEQIMLFNNYEYLLDLSYFNDSEISSCLSISKENLSITESDLDNISFSQNVNKINSFNTFIKLDECYDHNNLENLKNINDKIVTNTILNKNEYSNANPSKDLNTIKIIDENNNLMKVNLKEIKNLNESTKVDKIENKYENTRDIKKTI</sequence>
<dbReference type="Proteomes" id="UP000053780">
    <property type="component" value="Unassembled WGS sequence"/>
</dbReference>
<dbReference type="VEuPathDB" id="MicrosporidiaDB:NAPIS_ORF00321"/>
<dbReference type="EMBL" id="KE647005">
    <property type="protein sequence ID" value="EQB62114.1"/>
    <property type="molecule type" value="Genomic_DNA"/>
</dbReference>
<keyword evidence="2" id="KW-1185">Reference proteome</keyword>
<proteinExistence type="predicted"/>
<evidence type="ECO:0000313" key="1">
    <source>
        <dbReference type="EMBL" id="EQB62114.1"/>
    </source>
</evidence>
<dbReference type="HOGENOM" id="CLU_1090281_0_0_1"/>
<evidence type="ECO:0000313" key="2">
    <source>
        <dbReference type="Proteomes" id="UP000053780"/>
    </source>
</evidence>
<accession>T0LCT5</accession>
<protein>
    <submittedName>
        <fullName evidence="1">Uncharacterized protein</fullName>
    </submittedName>
</protein>
<reference evidence="1 2" key="1">
    <citation type="journal article" date="2013" name="BMC Genomics">
        <title>Genome sequencing and comparative genomics of honey bee microsporidia, Nosema apis reveal novel insights into host-parasite interactions.</title>
        <authorList>
            <person name="Chen Yp."/>
            <person name="Pettis J.S."/>
            <person name="Zhao Y."/>
            <person name="Liu X."/>
            <person name="Tallon L.J."/>
            <person name="Sadzewicz L.D."/>
            <person name="Li R."/>
            <person name="Zheng H."/>
            <person name="Huang S."/>
            <person name="Zhang X."/>
            <person name="Hamilton M.C."/>
            <person name="Pernal S.F."/>
            <person name="Melathopoulos A.P."/>
            <person name="Yan X."/>
            <person name="Evans J.D."/>
        </authorList>
    </citation>
    <scope>NUCLEOTIDE SEQUENCE [LARGE SCALE GENOMIC DNA]</scope>
    <source>
        <strain evidence="1 2">BRL 01</strain>
    </source>
</reference>
<organism evidence="1 2">
    <name type="scientific">Vairimorpha apis BRL 01</name>
    <dbReference type="NCBI Taxonomy" id="1037528"/>
    <lineage>
        <taxon>Eukaryota</taxon>
        <taxon>Fungi</taxon>
        <taxon>Fungi incertae sedis</taxon>
        <taxon>Microsporidia</taxon>
        <taxon>Nosematidae</taxon>
        <taxon>Vairimorpha</taxon>
    </lineage>
</organism>